<dbReference type="SUPFAM" id="SSF51695">
    <property type="entry name" value="PLC-like phosphodiesterases"/>
    <property type="match status" value="1"/>
</dbReference>
<evidence type="ECO:0000256" key="1">
    <source>
        <dbReference type="SAM" id="SignalP"/>
    </source>
</evidence>
<feature type="signal peptide" evidence="1">
    <location>
        <begin position="1"/>
        <end position="15"/>
    </location>
</feature>
<dbReference type="KEGG" id="nvi:100120274"/>
<dbReference type="OrthoDB" id="1046782at2759"/>
<dbReference type="Gene3D" id="3.20.20.190">
    <property type="entry name" value="Phosphatidylinositol (PI) phosphodiesterase"/>
    <property type="match status" value="1"/>
</dbReference>
<dbReference type="PANTHER" id="PTHR13593">
    <property type="match status" value="1"/>
</dbReference>
<dbReference type="GO" id="GO:0008081">
    <property type="term" value="F:phosphoric diester hydrolase activity"/>
    <property type="evidence" value="ECO:0007669"/>
    <property type="project" value="InterPro"/>
</dbReference>
<dbReference type="SMR" id="A0A7M7T6W7"/>
<organism evidence="3 4">
    <name type="scientific">Nasonia vitripennis</name>
    <name type="common">Parasitic wasp</name>
    <dbReference type="NCBI Taxonomy" id="7425"/>
    <lineage>
        <taxon>Eukaryota</taxon>
        <taxon>Metazoa</taxon>
        <taxon>Ecdysozoa</taxon>
        <taxon>Arthropoda</taxon>
        <taxon>Hexapoda</taxon>
        <taxon>Insecta</taxon>
        <taxon>Pterygota</taxon>
        <taxon>Neoptera</taxon>
        <taxon>Endopterygota</taxon>
        <taxon>Hymenoptera</taxon>
        <taxon>Apocrita</taxon>
        <taxon>Proctotrupomorpha</taxon>
        <taxon>Chalcidoidea</taxon>
        <taxon>Pteromalidae</taxon>
        <taxon>Pteromalinae</taxon>
        <taxon>Nasonia</taxon>
    </lineage>
</organism>
<dbReference type="FunCoup" id="A0A7M7T6W7">
    <property type="interactions" value="125"/>
</dbReference>
<dbReference type="InterPro" id="IPR000909">
    <property type="entry name" value="PLipase_C_PInositol-sp_X_dom"/>
</dbReference>
<feature type="domain" description="Phosphatidylinositol-specific phospholipase C X" evidence="2">
    <location>
        <begin position="50"/>
        <end position="223"/>
    </location>
</feature>
<keyword evidence="1" id="KW-0732">Signal</keyword>
<keyword evidence="4" id="KW-1185">Reference proteome</keyword>
<dbReference type="InterPro" id="IPR042158">
    <property type="entry name" value="PLCXD1/2/3"/>
</dbReference>
<dbReference type="InterPro" id="IPR051057">
    <property type="entry name" value="PI-PLC_domain"/>
</dbReference>
<dbReference type="InterPro" id="IPR017946">
    <property type="entry name" value="PLC-like_Pdiesterase_TIM-brl"/>
</dbReference>
<dbReference type="EnsemblMetazoa" id="XM_031922857">
    <property type="protein sequence ID" value="XP_031778717"/>
    <property type="gene ID" value="LOC100120274"/>
</dbReference>
<dbReference type="PANTHER" id="PTHR13593:SF113">
    <property type="entry name" value="SI:DKEY-266F7.9"/>
    <property type="match status" value="1"/>
</dbReference>
<dbReference type="CDD" id="cd08616">
    <property type="entry name" value="PI-PLCXD1c"/>
    <property type="match status" value="1"/>
</dbReference>
<name>A0A7M7T6W7_NASVI</name>
<dbReference type="GO" id="GO:0006629">
    <property type="term" value="P:lipid metabolic process"/>
    <property type="evidence" value="ECO:0007669"/>
    <property type="project" value="InterPro"/>
</dbReference>
<dbReference type="Pfam" id="PF26146">
    <property type="entry name" value="PI-PLC_X"/>
    <property type="match status" value="1"/>
</dbReference>
<dbReference type="SMART" id="SM00148">
    <property type="entry name" value="PLCXc"/>
    <property type="match status" value="1"/>
</dbReference>
<dbReference type="GeneID" id="100120274"/>
<dbReference type="RefSeq" id="XP_031778717.1">
    <property type="nucleotide sequence ID" value="XM_031922857.2"/>
</dbReference>
<dbReference type="PROSITE" id="PS50007">
    <property type="entry name" value="PIPLC_X_DOMAIN"/>
    <property type="match status" value="1"/>
</dbReference>
<dbReference type="Proteomes" id="UP000002358">
    <property type="component" value="Chromosome 2"/>
</dbReference>
<protein>
    <recommendedName>
        <fullName evidence="2">Phosphatidylinositol-specific phospholipase C X domain-containing protein</fullName>
    </recommendedName>
</protein>
<accession>A0A7M7T6W7</accession>
<feature type="chain" id="PRO_5029705882" description="Phosphatidylinositol-specific phospholipase C X domain-containing protein" evidence="1">
    <location>
        <begin position="16"/>
        <end position="356"/>
    </location>
</feature>
<proteinExistence type="predicted"/>
<reference evidence="3" key="1">
    <citation type="submission" date="2021-01" db="UniProtKB">
        <authorList>
            <consortium name="EnsemblMetazoa"/>
        </authorList>
    </citation>
    <scope>IDENTIFICATION</scope>
</reference>
<evidence type="ECO:0000313" key="4">
    <source>
        <dbReference type="Proteomes" id="UP000002358"/>
    </source>
</evidence>
<dbReference type="AlphaFoldDB" id="A0A7M7T6W7"/>
<sequence>MLKLIFTVIFTIIMAYDDYQGATIDVTDRRGAPPNLVENLEFWMTELPPKLRTIPLVQLAIPGSHNSMTYTIERSDDVGPDEPELIRSLGRLFATVAKPIIFNWSINQKIAIKDQLNGGIRYLDLRVATKQDDDKIYFLHGLYGAEVSQPLQQVADWLNDHPFEVIILDFQHLYNFTEADHRNLIDQVKYLFRGKLCPVSVKFDHVTLRWMNSEKYQVIVVYRNPLARNFSDLWPTGLWPTPWPDTISRSTLIEFLNEGIRNRSLEKGYVSQCLFTPNATYIFKHICRDIRYLSSKCRTVALPWIEEQRPGAGGLNVVITDDVAHDNFNFSKTVIQRNEVLLGSYQSYYNEDIKRP</sequence>
<evidence type="ECO:0000259" key="2">
    <source>
        <dbReference type="SMART" id="SM00148"/>
    </source>
</evidence>
<dbReference type="InParanoid" id="A0A7M7T6W7"/>
<evidence type="ECO:0000313" key="3">
    <source>
        <dbReference type="EnsemblMetazoa" id="XP_031778717"/>
    </source>
</evidence>